<evidence type="ECO:0000313" key="3">
    <source>
        <dbReference type="Proteomes" id="UP001057877"/>
    </source>
</evidence>
<dbReference type="InterPro" id="IPR011009">
    <property type="entry name" value="Kinase-like_dom_sf"/>
</dbReference>
<accession>A0ABY5S260</accession>
<proteinExistence type="predicted"/>
<sequence length="335" mass="39055">MSTRKNAAPIARRFGIHPIRIIPIQNGVFRLVLPNNKAYALKRMPVSLQRLRWIDRSLLAIRSKGFNRLGWRSVHTEEGRRLFVQMHRGGSLYVLAPWIAGRWPSVQSPGDMRKCGAALARFHLAARGSSRSISGAANMVGKWPAEIRAQHRLMSGLINKSSRIHPLLQKHGMEILGYSNLTQQLLRNHSYQKICRSGRHLIVLCHGDGGPTNFIINNNGMHIIDFETLRVDLRAYELYRMIYNCCKDHRWNFSIAANFLDGYQRVSKLERTDYAMLRALLRFPRTTYLLLHHYRHQKNRNRTLLEKEMLRALDAERRMTSFIKQLDRYSRTQMM</sequence>
<dbReference type="Pfam" id="PF01636">
    <property type="entry name" value="APH"/>
    <property type="match status" value="1"/>
</dbReference>
<dbReference type="PANTHER" id="PTHR39179">
    <property type="entry name" value="SPORE COAT PROTEIN I"/>
    <property type="match status" value="1"/>
</dbReference>
<dbReference type="InterPro" id="IPR047175">
    <property type="entry name" value="CotS-like"/>
</dbReference>
<keyword evidence="3" id="KW-1185">Reference proteome</keyword>
<organism evidence="2 3">
    <name type="scientific">Paenibacillus spongiae</name>
    <dbReference type="NCBI Taxonomy" id="2909671"/>
    <lineage>
        <taxon>Bacteria</taxon>
        <taxon>Bacillati</taxon>
        <taxon>Bacillota</taxon>
        <taxon>Bacilli</taxon>
        <taxon>Bacillales</taxon>
        <taxon>Paenibacillaceae</taxon>
        <taxon>Paenibacillus</taxon>
    </lineage>
</organism>
<feature type="domain" description="Aminoglycoside phosphotransferase" evidence="1">
    <location>
        <begin position="28"/>
        <end position="274"/>
    </location>
</feature>
<dbReference type="RefSeq" id="WP_258384039.1">
    <property type="nucleotide sequence ID" value="NZ_CP091430.1"/>
</dbReference>
<dbReference type="Proteomes" id="UP001057877">
    <property type="component" value="Chromosome"/>
</dbReference>
<dbReference type="SUPFAM" id="SSF56112">
    <property type="entry name" value="Protein kinase-like (PK-like)"/>
    <property type="match status" value="1"/>
</dbReference>
<dbReference type="EMBL" id="CP091430">
    <property type="protein sequence ID" value="UVI27951.1"/>
    <property type="molecule type" value="Genomic_DNA"/>
</dbReference>
<evidence type="ECO:0000313" key="2">
    <source>
        <dbReference type="EMBL" id="UVI27951.1"/>
    </source>
</evidence>
<name>A0ABY5S260_9BACL</name>
<dbReference type="PANTHER" id="PTHR39179:SF3">
    <property type="entry name" value="COTS-RELATED PROTEIN"/>
    <property type="match status" value="1"/>
</dbReference>
<dbReference type="Gene3D" id="3.90.1200.10">
    <property type="match status" value="1"/>
</dbReference>
<protein>
    <submittedName>
        <fullName evidence="2">Phosphotransferase</fullName>
    </submittedName>
</protein>
<reference evidence="2" key="1">
    <citation type="submission" date="2022-01" db="EMBL/GenBank/DDBJ databases">
        <title>Paenibacillus spongiae sp. nov., isolated from marine sponge.</title>
        <authorList>
            <person name="Li Z."/>
            <person name="Zhang M."/>
        </authorList>
    </citation>
    <scope>NUCLEOTIDE SEQUENCE</scope>
    <source>
        <strain evidence="2">PHS-Z3</strain>
    </source>
</reference>
<dbReference type="InterPro" id="IPR002575">
    <property type="entry name" value="Aminoglycoside_PTrfase"/>
</dbReference>
<evidence type="ECO:0000259" key="1">
    <source>
        <dbReference type="Pfam" id="PF01636"/>
    </source>
</evidence>
<dbReference type="Gene3D" id="3.30.200.20">
    <property type="entry name" value="Phosphorylase Kinase, domain 1"/>
    <property type="match status" value="1"/>
</dbReference>
<gene>
    <name evidence="2" type="ORF">L1F29_21140</name>
</gene>